<dbReference type="Pfam" id="PF04536">
    <property type="entry name" value="TPM_phosphatase"/>
    <property type="match status" value="1"/>
</dbReference>
<organism evidence="4 5">
    <name type="scientific">Lapidilactobacillus achengensis</name>
    <dbReference type="NCBI Taxonomy" id="2486000"/>
    <lineage>
        <taxon>Bacteria</taxon>
        <taxon>Bacillati</taxon>
        <taxon>Bacillota</taxon>
        <taxon>Bacilli</taxon>
        <taxon>Lactobacillales</taxon>
        <taxon>Lactobacillaceae</taxon>
        <taxon>Lapidilactobacillus</taxon>
    </lineage>
</organism>
<keyword evidence="1" id="KW-1133">Transmembrane helix</keyword>
<dbReference type="EMBL" id="JBHSSM010000017">
    <property type="protein sequence ID" value="MFC6315325.1"/>
    <property type="molecule type" value="Genomic_DNA"/>
</dbReference>
<evidence type="ECO:0000256" key="1">
    <source>
        <dbReference type="SAM" id="Phobius"/>
    </source>
</evidence>
<evidence type="ECO:0000313" key="4">
    <source>
        <dbReference type="EMBL" id="MFC6315325.1"/>
    </source>
</evidence>
<comment type="caution">
    <text evidence="4">The sequence shown here is derived from an EMBL/GenBank/DDBJ whole genome shotgun (WGS) entry which is preliminary data.</text>
</comment>
<keyword evidence="5" id="KW-1185">Reference proteome</keyword>
<dbReference type="Gene3D" id="3.10.310.50">
    <property type="match status" value="1"/>
</dbReference>
<protein>
    <submittedName>
        <fullName evidence="4">TPM domain-containing protein</fullName>
    </submittedName>
</protein>
<gene>
    <name evidence="4" type="ORF">ACFQHW_07105</name>
</gene>
<feature type="transmembrane region" description="Helical" evidence="1">
    <location>
        <begin position="191"/>
        <end position="212"/>
    </location>
</feature>
<evidence type="ECO:0000256" key="2">
    <source>
        <dbReference type="SAM" id="SignalP"/>
    </source>
</evidence>
<feature type="chain" id="PRO_5046714393" evidence="2">
    <location>
        <begin position="26"/>
        <end position="452"/>
    </location>
</feature>
<feature type="domain" description="TPM" evidence="3">
    <location>
        <begin position="36"/>
        <end position="163"/>
    </location>
</feature>
<proteinExistence type="predicted"/>
<reference evidence="5" key="1">
    <citation type="journal article" date="2019" name="Int. J. Syst. Evol. Microbiol.">
        <title>The Global Catalogue of Microorganisms (GCM) 10K type strain sequencing project: providing services to taxonomists for standard genome sequencing and annotation.</title>
        <authorList>
            <consortium name="The Broad Institute Genomics Platform"/>
            <consortium name="The Broad Institute Genome Sequencing Center for Infectious Disease"/>
            <person name="Wu L."/>
            <person name="Ma J."/>
        </authorList>
    </citation>
    <scope>NUCLEOTIDE SEQUENCE [LARGE SCALE GENOMIC DNA]</scope>
    <source>
        <strain evidence="5">CCM 8897</strain>
    </source>
</reference>
<keyword evidence="2" id="KW-0732">Signal</keyword>
<keyword evidence="1" id="KW-0812">Transmembrane</keyword>
<evidence type="ECO:0000259" key="3">
    <source>
        <dbReference type="Pfam" id="PF04536"/>
    </source>
</evidence>
<dbReference type="InterPro" id="IPR007621">
    <property type="entry name" value="TPM_dom"/>
</dbReference>
<dbReference type="RefSeq" id="WP_164511088.1">
    <property type="nucleotide sequence ID" value="NZ_JBHSSM010000017.1"/>
</dbReference>
<evidence type="ECO:0000313" key="5">
    <source>
        <dbReference type="Proteomes" id="UP001596310"/>
    </source>
</evidence>
<keyword evidence="1" id="KW-0472">Membrane</keyword>
<dbReference type="Proteomes" id="UP001596310">
    <property type="component" value="Unassembled WGS sequence"/>
</dbReference>
<dbReference type="PANTHER" id="PTHR30373:SF2">
    <property type="entry name" value="UPF0603 PROTEIN YGCG"/>
    <property type="match status" value="1"/>
</dbReference>
<feature type="signal peptide" evidence="2">
    <location>
        <begin position="1"/>
        <end position="25"/>
    </location>
</feature>
<sequence length="452" mass="49722">MKKKWIVALGWLMGLVLLGVGSGAAQPVAATNSAWVADHAEVLSHKTVTQIDRLNDQTFKQLTGQPQLAVVTLQRLPKDEDDIHDYAVDLFTKMGVGHQGWDNGLLLTVAVKDRKYDLTVGYGLENVIPDGAKKKVVTKAVTKQLKAGQYDLAIRQMTANLGTYLVQRKGNILTPTQMAAKQAASKRRKQIIWTIVLIVLGLLACLGIYAWVQYARKQRVWRQFARDRVAAADFVQAYPLATAVSTAGIQKELELLDHLNSAPKQNTDYQVMLQVVYPVLTKELTTILQTNSVSLTNPISDYTLVLTQPAKATLFAVRTLDDLLDLLTPFAQAYAATETLYQEIWQQYCQENGVNADRQEHLWRFIQGHANYNEAVTAAQVKRMIRQVDKVMDDHGKVTITEGSKGSDWPTWWVVYSVASSQSNSSSSGSNDSFGGGFGGGSTGGGGFSGGW</sequence>
<accession>A0ABW1UR29</accession>
<name>A0ABW1UR29_9LACO</name>
<dbReference type="PANTHER" id="PTHR30373">
    <property type="entry name" value="UPF0603 PROTEIN YGCG"/>
    <property type="match status" value="1"/>
</dbReference>